<dbReference type="GO" id="GO:0098592">
    <property type="term" value="C:cytoplasmic side of apical plasma membrane"/>
    <property type="evidence" value="ECO:0007669"/>
    <property type="project" value="TreeGrafter"/>
</dbReference>
<dbReference type="OrthoDB" id="5957665at2759"/>
<dbReference type="GeneTree" id="ENSGT00940000162787"/>
<reference evidence="3" key="1">
    <citation type="journal article" date="2014" name="PLoS ONE">
        <title>The genome and linkage map of the northern pike (Esox lucius): conserved synteny revealed between the salmonid sister group and the Neoteleostei.</title>
        <authorList>
            <person name="Rondeau E.B."/>
            <person name="Minkley D.R."/>
            <person name="Leong J.S."/>
            <person name="Messmer A.M."/>
            <person name="Jantzen J.R."/>
            <person name="von Schalburg K.R."/>
            <person name="Lemon C."/>
            <person name="Bird N.H."/>
            <person name="Koop B.F."/>
        </authorList>
    </citation>
    <scope>NUCLEOTIDE SEQUENCE</scope>
</reference>
<dbReference type="InterPro" id="IPR000299">
    <property type="entry name" value="FERM_domain"/>
</dbReference>
<dbReference type="PANTHER" id="PTHR13429">
    <property type="entry name" value="FERM DOMAIN (PROTEIN4.1-EZRIN-RADIXIN-MOESIN) FAMILY"/>
    <property type="match status" value="1"/>
</dbReference>
<dbReference type="InParanoid" id="A0A3P9AAQ5"/>
<reference evidence="2" key="2">
    <citation type="submission" date="2020-02" db="EMBL/GenBank/DDBJ databases">
        <title>Esox lucius (northern pike) genome, fEsoLuc1, primary haplotype.</title>
        <authorList>
            <person name="Myers G."/>
            <person name="Karagic N."/>
            <person name="Meyer A."/>
            <person name="Pippel M."/>
            <person name="Reichard M."/>
            <person name="Winkler S."/>
            <person name="Tracey A."/>
            <person name="Sims Y."/>
            <person name="Howe K."/>
            <person name="Rhie A."/>
            <person name="Formenti G."/>
            <person name="Durbin R."/>
            <person name="Fedrigo O."/>
            <person name="Jarvis E.D."/>
        </authorList>
    </citation>
    <scope>NUCLEOTIDE SEQUENCE [LARGE SCALE GENOMIC DNA]</scope>
</reference>
<dbReference type="SUPFAM" id="SSF47031">
    <property type="entry name" value="Second domain of FERM"/>
    <property type="match status" value="1"/>
</dbReference>
<gene>
    <name evidence="2" type="primary">FRMD1</name>
</gene>
<dbReference type="InterPro" id="IPR018980">
    <property type="entry name" value="FERM_PH-like_C"/>
</dbReference>
<evidence type="ECO:0000313" key="2">
    <source>
        <dbReference type="Ensembl" id="ENSELUP00000037719.2"/>
    </source>
</evidence>
<dbReference type="Pfam" id="PF00373">
    <property type="entry name" value="FERM_M"/>
    <property type="match status" value="1"/>
</dbReference>
<dbReference type="PANTHER" id="PTHR13429:SF7">
    <property type="entry name" value="FERM DOMAIN-CONTAINING PROTEIN 1"/>
    <property type="match status" value="1"/>
</dbReference>
<dbReference type="GO" id="GO:0035332">
    <property type="term" value="P:positive regulation of hippo signaling"/>
    <property type="evidence" value="ECO:0007669"/>
    <property type="project" value="TreeGrafter"/>
</dbReference>
<dbReference type="SUPFAM" id="SSF50729">
    <property type="entry name" value="PH domain-like"/>
    <property type="match status" value="1"/>
</dbReference>
<dbReference type="SMART" id="SM00295">
    <property type="entry name" value="B41"/>
    <property type="match status" value="1"/>
</dbReference>
<reference evidence="2" key="4">
    <citation type="submission" date="2025-09" db="UniProtKB">
        <authorList>
            <consortium name="Ensembl"/>
        </authorList>
    </citation>
    <scope>IDENTIFICATION</scope>
</reference>
<keyword evidence="3" id="KW-1185">Reference proteome</keyword>
<dbReference type="Gene3D" id="1.20.80.10">
    <property type="match status" value="1"/>
</dbReference>
<dbReference type="InterPro" id="IPR019748">
    <property type="entry name" value="FERM_central"/>
</dbReference>
<reference evidence="2" key="3">
    <citation type="submission" date="2025-08" db="UniProtKB">
        <authorList>
            <consortium name="Ensembl"/>
        </authorList>
    </citation>
    <scope>IDENTIFICATION</scope>
</reference>
<dbReference type="SUPFAM" id="SSF54236">
    <property type="entry name" value="Ubiquitin-like"/>
    <property type="match status" value="1"/>
</dbReference>
<dbReference type="Gene3D" id="3.10.20.90">
    <property type="entry name" value="Phosphatidylinositol 3-kinase Catalytic Subunit, Chain A, domain 1"/>
    <property type="match status" value="1"/>
</dbReference>
<dbReference type="PROSITE" id="PS50057">
    <property type="entry name" value="FERM_3"/>
    <property type="match status" value="1"/>
</dbReference>
<feature type="domain" description="FERM" evidence="1">
    <location>
        <begin position="9"/>
        <end position="315"/>
    </location>
</feature>
<dbReference type="InterPro" id="IPR029071">
    <property type="entry name" value="Ubiquitin-like_domsf"/>
</dbReference>
<dbReference type="Proteomes" id="UP000265140">
    <property type="component" value="Chromosome 3"/>
</dbReference>
<dbReference type="InterPro" id="IPR014352">
    <property type="entry name" value="FERM/acyl-CoA-bd_prot_sf"/>
</dbReference>
<organism evidence="2 3">
    <name type="scientific">Esox lucius</name>
    <name type="common">Northern pike</name>
    <dbReference type="NCBI Taxonomy" id="8010"/>
    <lineage>
        <taxon>Eukaryota</taxon>
        <taxon>Metazoa</taxon>
        <taxon>Chordata</taxon>
        <taxon>Craniata</taxon>
        <taxon>Vertebrata</taxon>
        <taxon>Euteleostomi</taxon>
        <taxon>Actinopterygii</taxon>
        <taxon>Neopterygii</taxon>
        <taxon>Teleostei</taxon>
        <taxon>Protacanthopterygii</taxon>
        <taxon>Esociformes</taxon>
        <taxon>Esocidae</taxon>
        <taxon>Esox</taxon>
    </lineage>
</organism>
<dbReference type="AlphaFoldDB" id="A0A3P9AAQ5"/>
<dbReference type="SMART" id="SM01196">
    <property type="entry name" value="FERM_C"/>
    <property type="match status" value="1"/>
</dbReference>
<dbReference type="InterPro" id="IPR011993">
    <property type="entry name" value="PH-like_dom_sf"/>
</dbReference>
<dbReference type="OMA" id="HREAYIC"/>
<dbReference type="InterPro" id="IPR019749">
    <property type="entry name" value="Band_41_domain"/>
</dbReference>
<dbReference type="InterPro" id="IPR047145">
    <property type="entry name" value="FRMD6-like"/>
</dbReference>
<dbReference type="InterPro" id="IPR018979">
    <property type="entry name" value="FERM_N"/>
</dbReference>
<proteinExistence type="predicted"/>
<dbReference type="Gene3D" id="2.30.29.30">
    <property type="entry name" value="Pleckstrin-homology domain (PH domain)/Phosphotyrosine-binding domain (PTB)"/>
    <property type="match status" value="1"/>
</dbReference>
<evidence type="ECO:0000259" key="1">
    <source>
        <dbReference type="PROSITE" id="PS50057"/>
    </source>
</evidence>
<dbReference type="Pfam" id="PF09379">
    <property type="entry name" value="FERM_N"/>
    <property type="match status" value="1"/>
</dbReference>
<evidence type="ECO:0000313" key="3">
    <source>
        <dbReference type="Proteomes" id="UP000265140"/>
    </source>
</evidence>
<dbReference type="Ensembl" id="ENSELUT00000027492.3">
    <property type="protein sequence ID" value="ENSELUP00000037719.2"/>
    <property type="gene ID" value="ENSELUG00000000660.3"/>
</dbReference>
<dbReference type="InterPro" id="IPR035963">
    <property type="entry name" value="FERM_2"/>
</dbReference>
<accession>A0A3P9AAQ5</accession>
<name>A0A3P9AAQ5_ESOLU</name>
<dbReference type="STRING" id="8010.ENSELUP00000037719"/>
<dbReference type="CDD" id="cd14473">
    <property type="entry name" value="FERM_B-lobe"/>
    <property type="match status" value="1"/>
</dbReference>
<dbReference type="Bgee" id="ENSELUG00000000660">
    <property type="expression patterns" value="Expressed in mesonephros and 1 other cell type or tissue"/>
</dbReference>
<protein>
    <recommendedName>
        <fullName evidence="1">FERM domain-containing protein</fullName>
    </recommendedName>
</protein>
<dbReference type="Pfam" id="PF09380">
    <property type="entry name" value="FERM_C"/>
    <property type="match status" value="1"/>
</dbReference>
<sequence length="415" mass="47928">MSSMNKHRRDVCVFLPNKDQLNIVVGVKARGQDVFSHVSDLLDVKELHLFGLTMLRDDEHVFLDLEQKLTKYFGTKCRRNSNKDPVLLFMKVQYYIDHSHLILNNRAKHIYYADLRNRVLCSQCFNQEPLMFQLAAYALQADLGDLPLKEQREVIMENEAGHYFHPQDYFPHWVVKRRGRDYLLMHTPSLHGDLRGVSQPDAMSLFIKEASSLQDVPVTLYRMRKAKKEKKRSVILSLALNGIRLYEEVDGIQHLLYNFSWSSIDRLTFQGRRFRIQAVGSLSVPELLYYTASAFHAKHMLKHVSDSHRFHMNTRATRSKLRHLEDSQVCDLYREAYICDRGLLRSKLRCSQDSPASSDTSDHAGQPCHPVEAALNTDTRLWSVSEQEWSGEGQMASNASLHKPCHNIVSLESAV</sequence>